<dbReference type="AlphaFoldDB" id="A0AAW2XF08"/>
<reference evidence="2" key="2">
    <citation type="journal article" date="2024" name="Plant">
        <title>Genomic evolution and insights into agronomic trait innovations of Sesamum species.</title>
        <authorList>
            <person name="Miao H."/>
            <person name="Wang L."/>
            <person name="Qu L."/>
            <person name="Liu H."/>
            <person name="Sun Y."/>
            <person name="Le M."/>
            <person name="Wang Q."/>
            <person name="Wei S."/>
            <person name="Zheng Y."/>
            <person name="Lin W."/>
            <person name="Duan Y."/>
            <person name="Cao H."/>
            <person name="Xiong S."/>
            <person name="Wang X."/>
            <person name="Wei L."/>
            <person name="Li C."/>
            <person name="Ma Q."/>
            <person name="Ju M."/>
            <person name="Zhao R."/>
            <person name="Li G."/>
            <person name="Mu C."/>
            <person name="Tian Q."/>
            <person name="Mei H."/>
            <person name="Zhang T."/>
            <person name="Gao T."/>
            <person name="Zhang H."/>
        </authorList>
    </citation>
    <scope>NUCLEOTIDE SEQUENCE</scope>
    <source>
        <strain evidence="2">KEN1</strain>
    </source>
</reference>
<sequence length="104" mass="11460">MKIASPEAFPKGGPKITSGDRAEANDPPRKEVIRMIAGGLIGGDSHYFRKAQVRKAHDVTVQEMLNVEKMEDTPSSNLGEQNDQDQKPLTMMLSSSLPYFPTTK</sequence>
<organism evidence="2">
    <name type="scientific">Sesamum latifolium</name>
    <dbReference type="NCBI Taxonomy" id="2727402"/>
    <lineage>
        <taxon>Eukaryota</taxon>
        <taxon>Viridiplantae</taxon>
        <taxon>Streptophyta</taxon>
        <taxon>Embryophyta</taxon>
        <taxon>Tracheophyta</taxon>
        <taxon>Spermatophyta</taxon>
        <taxon>Magnoliopsida</taxon>
        <taxon>eudicotyledons</taxon>
        <taxon>Gunneridae</taxon>
        <taxon>Pentapetalae</taxon>
        <taxon>asterids</taxon>
        <taxon>lamiids</taxon>
        <taxon>Lamiales</taxon>
        <taxon>Pedaliaceae</taxon>
        <taxon>Sesamum</taxon>
    </lineage>
</organism>
<dbReference type="EMBL" id="JACGWN010000004">
    <property type="protein sequence ID" value="KAL0451412.1"/>
    <property type="molecule type" value="Genomic_DNA"/>
</dbReference>
<evidence type="ECO:0000256" key="1">
    <source>
        <dbReference type="SAM" id="MobiDB-lite"/>
    </source>
</evidence>
<feature type="region of interest" description="Disordered" evidence="1">
    <location>
        <begin position="1"/>
        <end position="29"/>
    </location>
</feature>
<evidence type="ECO:0000313" key="2">
    <source>
        <dbReference type="EMBL" id="KAL0451412.1"/>
    </source>
</evidence>
<comment type="caution">
    <text evidence="2">The sequence shown here is derived from an EMBL/GenBank/DDBJ whole genome shotgun (WGS) entry which is preliminary data.</text>
</comment>
<feature type="compositionally biased region" description="Polar residues" evidence="1">
    <location>
        <begin position="92"/>
        <end position="104"/>
    </location>
</feature>
<feature type="region of interest" description="Disordered" evidence="1">
    <location>
        <begin position="69"/>
        <end position="104"/>
    </location>
</feature>
<protein>
    <submittedName>
        <fullName evidence="2">Uncharacterized protein</fullName>
    </submittedName>
</protein>
<gene>
    <name evidence="2" type="ORF">Slati_1119300</name>
</gene>
<name>A0AAW2XF08_9LAMI</name>
<accession>A0AAW2XF08</accession>
<feature type="compositionally biased region" description="Basic and acidic residues" evidence="1">
    <location>
        <begin position="18"/>
        <end position="29"/>
    </location>
</feature>
<proteinExistence type="predicted"/>
<reference evidence="2" key="1">
    <citation type="submission" date="2020-06" db="EMBL/GenBank/DDBJ databases">
        <authorList>
            <person name="Li T."/>
            <person name="Hu X."/>
            <person name="Zhang T."/>
            <person name="Song X."/>
            <person name="Zhang H."/>
            <person name="Dai N."/>
            <person name="Sheng W."/>
            <person name="Hou X."/>
            <person name="Wei L."/>
        </authorList>
    </citation>
    <scope>NUCLEOTIDE SEQUENCE</scope>
    <source>
        <strain evidence="2">KEN1</strain>
        <tissue evidence="2">Leaf</tissue>
    </source>
</reference>